<dbReference type="InterPro" id="IPR000551">
    <property type="entry name" value="MerR-type_HTH_dom"/>
</dbReference>
<keyword evidence="3 6" id="KW-0238">DNA-binding</keyword>
<dbReference type="GO" id="GO:0003700">
    <property type="term" value="F:DNA-binding transcription factor activity"/>
    <property type="evidence" value="ECO:0007669"/>
    <property type="project" value="InterPro"/>
</dbReference>
<dbReference type="InterPro" id="IPR047057">
    <property type="entry name" value="MerR_fam"/>
</dbReference>
<sequence>MRRGFMLIGELSRRTGVRARMLRYYEAQGLLEARRGPNGYRDYDEDSVVTVRQVRALLNAGLTTEVIRSVLPCARGERPELDMCVDLRAILGRELAATDERIDDLRRSRSTLAGYLT</sequence>
<dbReference type="AlphaFoldDB" id="A0A7W7LE69"/>
<protein>
    <submittedName>
        <fullName evidence="6">DNA-binding transcriptional MerR regulator</fullName>
    </submittedName>
</protein>
<proteinExistence type="predicted"/>
<evidence type="ECO:0000313" key="7">
    <source>
        <dbReference type="Proteomes" id="UP000556436"/>
    </source>
</evidence>
<keyword evidence="1" id="KW-0678">Repressor</keyword>
<feature type="domain" description="HTH merR-type" evidence="5">
    <location>
        <begin position="8"/>
        <end position="73"/>
    </location>
</feature>
<evidence type="ECO:0000256" key="4">
    <source>
        <dbReference type="ARBA" id="ARBA00023163"/>
    </source>
</evidence>
<keyword evidence="4" id="KW-0804">Transcription</keyword>
<dbReference type="PANTHER" id="PTHR30204">
    <property type="entry name" value="REDOX-CYCLING DRUG-SENSING TRANSCRIPTIONAL ACTIVATOR SOXR"/>
    <property type="match status" value="1"/>
</dbReference>
<reference evidence="6 7" key="1">
    <citation type="submission" date="2020-08" db="EMBL/GenBank/DDBJ databases">
        <title>Genomic Encyclopedia of Type Strains, Phase III (KMG-III): the genomes of soil and plant-associated and newly described type strains.</title>
        <authorList>
            <person name="Whitman W."/>
        </authorList>
    </citation>
    <scope>NUCLEOTIDE SEQUENCE [LARGE SCALE GENOMIC DNA]</scope>
    <source>
        <strain evidence="6 7">CECT 3265</strain>
    </source>
</reference>
<gene>
    <name evidence="6" type="ORF">FHS38_004084</name>
</gene>
<evidence type="ECO:0000256" key="3">
    <source>
        <dbReference type="ARBA" id="ARBA00023125"/>
    </source>
</evidence>
<dbReference type="SMART" id="SM00422">
    <property type="entry name" value="HTH_MERR"/>
    <property type="match status" value="1"/>
</dbReference>
<dbReference type="InterPro" id="IPR009061">
    <property type="entry name" value="DNA-bd_dom_put_sf"/>
</dbReference>
<dbReference type="PANTHER" id="PTHR30204:SF69">
    <property type="entry name" value="MERR-FAMILY TRANSCRIPTIONAL REGULATOR"/>
    <property type="match status" value="1"/>
</dbReference>
<name>A0A7W7LE69_STRNE</name>
<dbReference type="PRINTS" id="PR00040">
    <property type="entry name" value="HTHMERR"/>
</dbReference>
<dbReference type="SUPFAM" id="SSF46955">
    <property type="entry name" value="Putative DNA-binding domain"/>
    <property type="match status" value="1"/>
</dbReference>
<dbReference type="PROSITE" id="PS50937">
    <property type="entry name" value="HTH_MERR_2"/>
    <property type="match status" value="1"/>
</dbReference>
<dbReference type="Gene3D" id="1.10.1660.10">
    <property type="match status" value="1"/>
</dbReference>
<dbReference type="CDD" id="cd01282">
    <property type="entry name" value="HTH_MerR-like_sg3"/>
    <property type="match status" value="1"/>
</dbReference>
<evidence type="ECO:0000256" key="1">
    <source>
        <dbReference type="ARBA" id="ARBA00022491"/>
    </source>
</evidence>
<organism evidence="6 7">
    <name type="scientific">Streptomyces netropsis</name>
    <name type="common">Streptoverticillium netropsis</name>
    <dbReference type="NCBI Taxonomy" id="55404"/>
    <lineage>
        <taxon>Bacteria</taxon>
        <taxon>Bacillati</taxon>
        <taxon>Actinomycetota</taxon>
        <taxon>Actinomycetes</taxon>
        <taxon>Kitasatosporales</taxon>
        <taxon>Streptomycetaceae</taxon>
        <taxon>Streptomyces</taxon>
    </lineage>
</organism>
<evidence type="ECO:0000313" key="6">
    <source>
        <dbReference type="EMBL" id="MBB4888016.1"/>
    </source>
</evidence>
<evidence type="ECO:0000256" key="2">
    <source>
        <dbReference type="ARBA" id="ARBA00023015"/>
    </source>
</evidence>
<evidence type="ECO:0000259" key="5">
    <source>
        <dbReference type="PROSITE" id="PS50937"/>
    </source>
</evidence>
<dbReference type="Pfam" id="PF13411">
    <property type="entry name" value="MerR_1"/>
    <property type="match status" value="1"/>
</dbReference>
<dbReference type="EMBL" id="JACHJG010000008">
    <property type="protein sequence ID" value="MBB4888016.1"/>
    <property type="molecule type" value="Genomic_DNA"/>
</dbReference>
<accession>A0A7W7LE69</accession>
<comment type="caution">
    <text evidence="6">The sequence shown here is derived from an EMBL/GenBank/DDBJ whole genome shotgun (WGS) entry which is preliminary data.</text>
</comment>
<keyword evidence="2" id="KW-0805">Transcription regulation</keyword>
<dbReference type="GO" id="GO:0003677">
    <property type="term" value="F:DNA binding"/>
    <property type="evidence" value="ECO:0007669"/>
    <property type="project" value="UniProtKB-KW"/>
</dbReference>
<keyword evidence="7" id="KW-1185">Reference proteome</keyword>
<dbReference type="Proteomes" id="UP000556436">
    <property type="component" value="Unassembled WGS sequence"/>
</dbReference>